<dbReference type="HAMAP" id="MF_00676">
    <property type="entry name" value="UPF0260"/>
    <property type="match status" value="1"/>
</dbReference>
<dbReference type="Proteomes" id="UP000243073">
    <property type="component" value="Unassembled WGS sequence"/>
</dbReference>
<keyword evidence="3" id="KW-1185">Reference proteome</keyword>
<dbReference type="OrthoDB" id="9786855at2"/>
<dbReference type="InterPro" id="IPR005358">
    <property type="entry name" value="Puta_zinc/iron-chelating_dom"/>
</dbReference>
<gene>
    <name evidence="2" type="ORF">BFR47_06695</name>
</gene>
<dbReference type="AlphaFoldDB" id="A0A1J4Q973"/>
<comment type="similarity">
    <text evidence="1">Belongs to the UPF0260 family.</text>
</comment>
<dbReference type="NCBIfam" id="NF003507">
    <property type="entry name" value="PRK05170.2-5"/>
    <property type="match status" value="1"/>
</dbReference>
<dbReference type="PANTHER" id="PTHR37421:SF1">
    <property type="entry name" value="UPF0260 PROTEIN YCGN"/>
    <property type="match status" value="1"/>
</dbReference>
<dbReference type="NCBIfam" id="NF003503">
    <property type="entry name" value="PRK05170.2-1"/>
    <property type="match status" value="1"/>
</dbReference>
<evidence type="ECO:0000313" key="3">
    <source>
        <dbReference type="Proteomes" id="UP000243073"/>
    </source>
</evidence>
<comment type="caution">
    <text evidence="2">The sequence shown here is derived from an EMBL/GenBank/DDBJ whole genome shotgun (WGS) entry which is preliminary data.</text>
</comment>
<dbReference type="PIRSF" id="PIRSF006173">
    <property type="entry name" value="UCP006173"/>
    <property type="match status" value="1"/>
</dbReference>
<accession>A0A1J4Q973</accession>
<sequence length="144" mass="16306">MQADFWYTKSLEEMSDGEWEALCDGCGKCCLNKLIDEDTDELVHTNVACELLNTHSCACSDYGNRFAKVPDCLKITRDKLDDYYWLPSTCAYRLLAEGQSLPSWHPLRTGSKSAMHKAGQSVRGKVVPESRAGNWEDHIITWAR</sequence>
<dbReference type="STRING" id="1414654.BFR47_06695"/>
<dbReference type="RefSeq" id="WP_071474064.1">
    <property type="nucleotide sequence ID" value="NZ_MDKE01000069.1"/>
</dbReference>
<dbReference type="Pfam" id="PF03692">
    <property type="entry name" value="CxxCxxCC"/>
    <property type="match status" value="1"/>
</dbReference>
<dbReference type="NCBIfam" id="NF003500">
    <property type="entry name" value="PRK05170.1-4"/>
    <property type="match status" value="1"/>
</dbReference>
<reference evidence="2 3" key="1">
    <citation type="submission" date="2016-07" db="EMBL/GenBank/DDBJ databases">
        <title>Draft Genome Sequence of Oceanisphaera psychrotolerans, isolated from coastal sediment samples.</title>
        <authorList>
            <person name="Zhuo S."/>
            <person name="Ruan Z."/>
        </authorList>
    </citation>
    <scope>NUCLEOTIDE SEQUENCE [LARGE SCALE GENOMIC DNA]</scope>
    <source>
        <strain evidence="2 3">LAM-WHM-ZC</strain>
    </source>
</reference>
<proteinExistence type="inferred from homology"/>
<dbReference type="NCBIfam" id="NF003501">
    <property type="entry name" value="PRK05170.1-5"/>
    <property type="match status" value="1"/>
</dbReference>
<dbReference type="PANTHER" id="PTHR37421">
    <property type="entry name" value="UPF0260 PROTEIN YCGN"/>
    <property type="match status" value="1"/>
</dbReference>
<organism evidence="2 3">
    <name type="scientific">Oceanisphaera psychrotolerans</name>
    <dbReference type="NCBI Taxonomy" id="1414654"/>
    <lineage>
        <taxon>Bacteria</taxon>
        <taxon>Pseudomonadati</taxon>
        <taxon>Pseudomonadota</taxon>
        <taxon>Gammaproteobacteria</taxon>
        <taxon>Aeromonadales</taxon>
        <taxon>Aeromonadaceae</taxon>
        <taxon>Oceanisphaera</taxon>
    </lineage>
</organism>
<evidence type="ECO:0000313" key="2">
    <source>
        <dbReference type="EMBL" id="OIN04288.1"/>
    </source>
</evidence>
<dbReference type="EMBL" id="MDKE01000069">
    <property type="protein sequence ID" value="OIN04288.1"/>
    <property type="molecule type" value="Genomic_DNA"/>
</dbReference>
<protein>
    <recommendedName>
        <fullName evidence="1">UPF0260 protein BFR47_06695</fullName>
    </recommendedName>
</protein>
<evidence type="ECO:0000256" key="1">
    <source>
        <dbReference type="HAMAP-Rule" id="MF_00676"/>
    </source>
</evidence>
<name>A0A1J4Q973_9GAMM</name>
<dbReference type="InterPro" id="IPR008228">
    <property type="entry name" value="UCP006173"/>
</dbReference>